<comment type="caution">
    <text evidence="2">The sequence shown here is derived from an EMBL/GenBank/DDBJ whole genome shotgun (WGS) entry which is preliminary data.</text>
</comment>
<keyword evidence="1" id="KW-1133">Transmembrane helix</keyword>
<evidence type="ECO:0000313" key="3">
    <source>
        <dbReference type="Proteomes" id="UP001628156"/>
    </source>
</evidence>
<proteinExistence type="predicted"/>
<dbReference type="Proteomes" id="UP001628156">
    <property type="component" value="Unassembled WGS sequence"/>
</dbReference>
<organism evidence="2 3">
    <name type="scientific">Entamoeba nuttalli</name>
    <dbReference type="NCBI Taxonomy" id="412467"/>
    <lineage>
        <taxon>Eukaryota</taxon>
        <taxon>Amoebozoa</taxon>
        <taxon>Evosea</taxon>
        <taxon>Archamoebae</taxon>
        <taxon>Mastigamoebida</taxon>
        <taxon>Entamoebidae</taxon>
        <taxon>Entamoeba</taxon>
    </lineage>
</organism>
<accession>A0ABQ0DAB7</accession>
<protein>
    <recommendedName>
        <fullName evidence="4">Tetraspanin family protein</fullName>
    </recommendedName>
</protein>
<feature type="transmembrane region" description="Helical" evidence="1">
    <location>
        <begin position="84"/>
        <end position="108"/>
    </location>
</feature>
<dbReference type="EMBL" id="BAAFRS010000042">
    <property type="protein sequence ID" value="GAB1219787.1"/>
    <property type="molecule type" value="Genomic_DNA"/>
</dbReference>
<sequence>MKDLYPHLMIYLFIAVGVFIISSLLVIGSSIFAFVTQPKYYLLDGSSLLKIREFFFISAMTGSVIMLVVVSILLCLYPIKKIRYTYALIFLIGCIFFVAIFLSSFAAFREPKKIKTLNSDEKIFNENKNSCCFKDSSLNSCGCPKQNKSECPVCVEDINDIPFFIAFLSNAICSCTLFSGIYLSCLYYYKKIKNGAEKHNISKTQYFKTKFTQYFSKKISEEQQTLI</sequence>
<keyword evidence="1" id="KW-0812">Transmembrane</keyword>
<evidence type="ECO:0000313" key="2">
    <source>
        <dbReference type="EMBL" id="GAB1219787.1"/>
    </source>
</evidence>
<name>A0ABQ0DAB7_9EUKA</name>
<evidence type="ECO:0008006" key="4">
    <source>
        <dbReference type="Google" id="ProtNLM"/>
    </source>
</evidence>
<feature type="transmembrane region" description="Helical" evidence="1">
    <location>
        <begin position="54"/>
        <end position="77"/>
    </location>
</feature>
<feature type="transmembrane region" description="Helical" evidence="1">
    <location>
        <begin position="12"/>
        <end position="34"/>
    </location>
</feature>
<keyword evidence="3" id="KW-1185">Reference proteome</keyword>
<keyword evidence="1" id="KW-0472">Membrane</keyword>
<evidence type="ECO:0000256" key="1">
    <source>
        <dbReference type="SAM" id="Phobius"/>
    </source>
</evidence>
<reference evidence="2 3" key="1">
    <citation type="journal article" date="2019" name="PLoS Negl. Trop. Dis.">
        <title>Whole genome sequencing of Entamoeba nuttalli reveals mammalian host-related molecular signatures and a novel octapeptide-repeat surface protein.</title>
        <authorList>
            <person name="Tanaka M."/>
            <person name="Makiuchi T."/>
            <person name="Komiyama T."/>
            <person name="Shiina T."/>
            <person name="Osaki K."/>
            <person name="Tachibana H."/>
        </authorList>
    </citation>
    <scope>NUCLEOTIDE SEQUENCE [LARGE SCALE GENOMIC DNA]</scope>
    <source>
        <strain evidence="2 3">P19-061405</strain>
    </source>
</reference>
<feature type="transmembrane region" description="Helical" evidence="1">
    <location>
        <begin position="163"/>
        <end position="189"/>
    </location>
</feature>
<gene>
    <name evidence="2" type="ORF">ENUP19_0042G0037</name>
</gene>